<evidence type="ECO:0000313" key="1">
    <source>
        <dbReference type="EMBL" id="PSH54472.1"/>
    </source>
</evidence>
<dbReference type="Proteomes" id="UP000241444">
    <property type="component" value="Unassembled WGS sequence"/>
</dbReference>
<sequence length="92" mass="9713">MAKHIADLVAGANSIPDTTTLITSASSLKRAVKVEGTIIFYEAVDATFDGKFAGNGILVKMGPGALVIKHGDFFKGPRRRLEGGLSVLVDRI</sequence>
<proteinExistence type="predicted"/>
<accession>A0A2P7AJV8</accession>
<gene>
    <name evidence="1" type="ORF">CU102_28765</name>
</gene>
<comment type="caution">
    <text evidence="1">The sequence shown here is derived from an EMBL/GenBank/DDBJ whole genome shotgun (WGS) entry which is preliminary data.</text>
</comment>
<dbReference type="AlphaFoldDB" id="A0A2P7AJV8"/>
<organism evidence="1 2">
    <name type="scientific">Phyllobacterium brassicacearum</name>
    <dbReference type="NCBI Taxonomy" id="314235"/>
    <lineage>
        <taxon>Bacteria</taxon>
        <taxon>Pseudomonadati</taxon>
        <taxon>Pseudomonadota</taxon>
        <taxon>Alphaproteobacteria</taxon>
        <taxon>Hyphomicrobiales</taxon>
        <taxon>Phyllobacteriaceae</taxon>
        <taxon>Phyllobacterium</taxon>
    </lineage>
</organism>
<evidence type="ECO:0000313" key="2">
    <source>
        <dbReference type="Proteomes" id="UP000241444"/>
    </source>
</evidence>
<reference evidence="2" key="1">
    <citation type="submission" date="2017-11" db="EMBL/GenBank/DDBJ databases">
        <authorList>
            <person name="Kuznetsova I."/>
            <person name="Sazanova A."/>
            <person name="Chirak E."/>
            <person name="Safronova V."/>
            <person name="Willems A."/>
        </authorList>
    </citation>
    <scope>NUCLEOTIDE SEQUENCE [LARGE SCALE GENOMIC DNA]</scope>
    <source>
        <strain evidence="2">STM 196</strain>
    </source>
</reference>
<dbReference type="EMBL" id="PGGO01000087">
    <property type="protein sequence ID" value="PSH54472.1"/>
    <property type="molecule type" value="Genomic_DNA"/>
</dbReference>
<keyword evidence="2" id="KW-1185">Reference proteome</keyword>
<protein>
    <submittedName>
        <fullName evidence="1">Uncharacterized protein</fullName>
    </submittedName>
</protein>
<dbReference type="RefSeq" id="WP_106714419.1">
    <property type="nucleotide sequence ID" value="NZ_PGGO01000087.1"/>
</dbReference>
<name>A0A2P7AJV8_9HYPH</name>